<evidence type="ECO:0000313" key="2">
    <source>
        <dbReference type="EMBL" id="RBP69751.1"/>
    </source>
</evidence>
<sequence length="212" mass="23162">MKFFQKILRLVVPFVPVVLVSACASTEMTSRANPELAGREFDKVLVFGKFQNLNHREVAESEFCSNLGRLTNSECIKSSEVFFVGESQTAEQIDARVKEQEIDAVLILQPSDSGTSSSYVPPSYETQSNATVTGNMISGSSTTYTYGGYTLNKPWAKYEVSLIAIADGRVAWYATGQSRGNAYAGWDDLIESATSESVKKLVSDGVLRKADP</sequence>
<reference evidence="3 4" key="1">
    <citation type="submission" date="2018-07" db="EMBL/GenBank/DDBJ databases">
        <title>Freshwater and sediment microbial communities from various areas in North America, analyzing microbe dynamics in response to fracking.</title>
        <authorList>
            <person name="Lamendella R."/>
        </authorList>
    </citation>
    <scope>NUCLEOTIDE SEQUENCE [LARGE SCALE GENOMIC DNA]</scope>
    <source>
        <strain evidence="3 4">114E</strain>
        <strain evidence="2 5">114E_o</strain>
    </source>
</reference>
<dbReference type="Proteomes" id="UP000253065">
    <property type="component" value="Unassembled WGS sequence"/>
</dbReference>
<evidence type="ECO:0000313" key="5">
    <source>
        <dbReference type="Proteomes" id="UP000253065"/>
    </source>
</evidence>
<feature type="signal peptide" evidence="1">
    <location>
        <begin position="1"/>
        <end position="24"/>
    </location>
</feature>
<organism evidence="3 4">
    <name type="scientific">Marinobacter nauticus</name>
    <name type="common">Marinobacter hydrocarbonoclasticus</name>
    <name type="synonym">Marinobacter aquaeolei</name>
    <dbReference type="NCBI Taxonomy" id="2743"/>
    <lineage>
        <taxon>Bacteria</taxon>
        <taxon>Pseudomonadati</taxon>
        <taxon>Pseudomonadota</taxon>
        <taxon>Gammaproteobacteria</taxon>
        <taxon>Pseudomonadales</taxon>
        <taxon>Marinobacteraceae</taxon>
        <taxon>Marinobacter</taxon>
    </lineage>
</organism>
<evidence type="ECO:0000256" key="1">
    <source>
        <dbReference type="SAM" id="SignalP"/>
    </source>
</evidence>
<evidence type="ECO:0000313" key="3">
    <source>
        <dbReference type="EMBL" id="RCW31464.1"/>
    </source>
</evidence>
<gene>
    <name evidence="3" type="ORF">DET51_1117</name>
    <name evidence="2" type="ORF">DET64_1117</name>
</gene>
<keyword evidence="1" id="KW-0732">Signal</keyword>
<evidence type="ECO:0000313" key="4">
    <source>
        <dbReference type="Proteomes" id="UP000252795"/>
    </source>
</evidence>
<dbReference type="RefSeq" id="WP_113880460.1">
    <property type="nucleotide sequence ID" value="NZ_QNSA01000011.1"/>
</dbReference>
<keyword evidence="5" id="KW-1185">Reference proteome</keyword>
<protein>
    <recommendedName>
        <fullName evidence="6">DUF4136 domain-containing protein</fullName>
    </recommendedName>
</protein>
<accession>A0A368UVS4</accession>
<name>A0A368UVS4_MARNT</name>
<dbReference type="EMBL" id="QPJB01000011">
    <property type="protein sequence ID" value="RCW31464.1"/>
    <property type="molecule type" value="Genomic_DNA"/>
</dbReference>
<comment type="caution">
    <text evidence="3">The sequence shown here is derived from an EMBL/GenBank/DDBJ whole genome shotgun (WGS) entry which is preliminary data.</text>
</comment>
<proteinExistence type="predicted"/>
<dbReference type="AlphaFoldDB" id="A0A368UVS4"/>
<feature type="chain" id="PRO_5016661535" description="DUF4136 domain-containing protein" evidence="1">
    <location>
        <begin position="25"/>
        <end position="212"/>
    </location>
</feature>
<dbReference type="PROSITE" id="PS51257">
    <property type="entry name" value="PROKAR_LIPOPROTEIN"/>
    <property type="match status" value="1"/>
</dbReference>
<dbReference type="Proteomes" id="UP000252795">
    <property type="component" value="Unassembled WGS sequence"/>
</dbReference>
<dbReference type="EMBL" id="QNSA01000011">
    <property type="protein sequence ID" value="RBP69751.1"/>
    <property type="molecule type" value="Genomic_DNA"/>
</dbReference>
<evidence type="ECO:0008006" key="6">
    <source>
        <dbReference type="Google" id="ProtNLM"/>
    </source>
</evidence>